<evidence type="ECO:0000256" key="8">
    <source>
        <dbReference type="ARBA" id="ARBA00022679"/>
    </source>
</evidence>
<dbReference type="OrthoDB" id="9778896at2"/>
<dbReference type="InterPro" id="IPR036451">
    <property type="entry name" value="CblAdoTrfase-like_sf"/>
</dbReference>
<name>A0A560W8C1_9MICO</name>
<evidence type="ECO:0000256" key="16">
    <source>
        <dbReference type="ARBA" id="ARBA00048692"/>
    </source>
</evidence>
<dbReference type="SUPFAM" id="SSF89028">
    <property type="entry name" value="Cobalamin adenosyltransferase-like"/>
    <property type="match status" value="1"/>
</dbReference>
<dbReference type="RefSeq" id="WP_144857932.1">
    <property type="nucleotide sequence ID" value="NZ_BAAAYT010000002.1"/>
</dbReference>
<dbReference type="FunFam" id="1.20.1200.10:FF:000003">
    <property type="entry name" value="ATP:cob(I)alamin adenosyltransferase"/>
    <property type="match status" value="1"/>
</dbReference>
<dbReference type="PANTHER" id="PTHR12213">
    <property type="entry name" value="CORRINOID ADENOSYLTRANSFERASE"/>
    <property type="match status" value="1"/>
</dbReference>
<evidence type="ECO:0000256" key="13">
    <source>
        <dbReference type="ARBA" id="ARBA00033334"/>
    </source>
</evidence>
<dbReference type="PANTHER" id="PTHR12213:SF0">
    <property type="entry name" value="CORRINOID ADENOSYLTRANSFERASE MMAB"/>
    <property type="match status" value="1"/>
</dbReference>
<comment type="subcellular location">
    <subcellularLocation>
        <location evidence="1">Cytoplasm</location>
    </subcellularLocation>
</comment>
<evidence type="ECO:0000313" key="21">
    <source>
        <dbReference type="Proteomes" id="UP000315628"/>
    </source>
</evidence>
<keyword evidence="11" id="KW-0627">Porphyrin biosynthesis</keyword>
<feature type="domain" description="Cobalamin adenosyltransferase-like" evidence="19">
    <location>
        <begin position="7"/>
        <end position="183"/>
    </location>
</feature>
<feature type="compositionally biased region" description="Basic and acidic residues" evidence="18">
    <location>
        <begin position="198"/>
        <end position="210"/>
    </location>
</feature>
<dbReference type="Gene3D" id="1.20.1200.10">
    <property type="entry name" value="Cobalamin adenosyltransferase-like"/>
    <property type="match status" value="1"/>
</dbReference>
<evidence type="ECO:0000256" key="4">
    <source>
        <dbReference type="ARBA" id="ARBA00012454"/>
    </source>
</evidence>
<sequence length="210" mass="22897">MVNLTKIYTRTGDDGTTALGDFSRTRKTDPRIQAYADVNEANAAIGVVLACGELDDDVTSTLLRVQNDLFDLGADLCTPLVANPEHPPLRVRQQWVDELEADCDRYLEALEPLRSFILPGGTTGAAYLHVATTVARRAERSAWAAVEAHGTEEGQERGEGGISPLALTYLNRLSDLLFVLARRANADAGGDVLWRPGGGREDPPEQVRRR</sequence>
<dbReference type="GO" id="GO:0008817">
    <property type="term" value="F:corrinoid adenosyltransferase activity"/>
    <property type="evidence" value="ECO:0007669"/>
    <property type="project" value="UniProtKB-UniRule"/>
</dbReference>
<keyword evidence="8 17" id="KW-0808">Transferase</keyword>
<evidence type="ECO:0000256" key="12">
    <source>
        <dbReference type="ARBA" id="ARBA00031529"/>
    </source>
</evidence>
<dbReference type="AlphaFoldDB" id="A0A560W8C1"/>
<evidence type="ECO:0000256" key="9">
    <source>
        <dbReference type="ARBA" id="ARBA00022741"/>
    </source>
</evidence>
<dbReference type="GO" id="GO:0006779">
    <property type="term" value="P:porphyrin-containing compound biosynthetic process"/>
    <property type="evidence" value="ECO:0007669"/>
    <property type="project" value="UniProtKB-KW"/>
</dbReference>
<protein>
    <recommendedName>
        <fullName evidence="5 17">Corrinoid adenosyltransferase</fullName>
        <ecNumber evidence="4 17">2.5.1.17</ecNumber>
    </recommendedName>
    <alternativeName>
        <fullName evidence="12 17">Cob(II)alamin adenosyltransferase</fullName>
    </alternativeName>
    <alternativeName>
        <fullName evidence="14 17">Cob(II)yrinic acid a,c-diamide adenosyltransferase</fullName>
    </alternativeName>
    <alternativeName>
        <fullName evidence="13 17">Cobinamide/cobalamin adenosyltransferase</fullName>
    </alternativeName>
</protein>
<feature type="region of interest" description="Disordered" evidence="18">
    <location>
        <begin position="191"/>
        <end position="210"/>
    </location>
</feature>
<dbReference type="Pfam" id="PF01923">
    <property type="entry name" value="Cob_adeno_trans"/>
    <property type="match status" value="1"/>
</dbReference>
<dbReference type="GO" id="GO:0009236">
    <property type="term" value="P:cobalamin biosynthetic process"/>
    <property type="evidence" value="ECO:0007669"/>
    <property type="project" value="UniProtKB-UniRule"/>
</dbReference>
<dbReference type="UniPathway" id="UPA00148">
    <property type="reaction ID" value="UER00233"/>
</dbReference>
<accession>A0A560W8C1</accession>
<comment type="similarity">
    <text evidence="3 17">Belongs to the Cob(I)alamin adenosyltransferase family.</text>
</comment>
<keyword evidence="6" id="KW-0963">Cytoplasm</keyword>
<evidence type="ECO:0000313" key="20">
    <source>
        <dbReference type="EMBL" id="TWD13876.1"/>
    </source>
</evidence>
<dbReference type="GO" id="GO:0005524">
    <property type="term" value="F:ATP binding"/>
    <property type="evidence" value="ECO:0007669"/>
    <property type="project" value="UniProtKB-UniRule"/>
</dbReference>
<comment type="caution">
    <text evidence="20">The sequence shown here is derived from an EMBL/GenBank/DDBJ whole genome shotgun (WGS) entry which is preliminary data.</text>
</comment>
<evidence type="ECO:0000256" key="18">
    <source>
        <dbReference type="SAM" id="MobiDB-lite"/>
    </source>
</evidence>
<dbReference type="GO" id="GO:0005737">
    <property type="term" value="C:cytoplasm"/>
    <property type="evidence" value="ECO:0007669"/>
    <property type="project" value="UniProtKB-SubCell"/>
</dbReference>
<keyword evidence="21" id="KW-1185">Reference proteome</keyword>
<comment type="catalytic activity">
    <reaction evidence="16 17">
        <text>2 cob(II)alamin + reduced [electron-transfer flavoprotein] + 2 ATP = 2 adenosylcob(III)alamin + 2 triphosphate + oxidized [electron-transfer flavoprotein] + 3 H(+)</text>
        <dbReference type="Rhea" id="RHEA:28671"/>
        <dbReference type="Rhea" id="RHEA-COMP:10685"/>
        <dbReference type="Rhea" id="RHEA-COMP:10686"/>
        <dbReference type="ChEBI" id="CHEBI:15378"/>
        <dbReference type="ChEBI" id="CHEBI:16304"/>
        <dbReference type="ChEBI" id="CHEBI:18036"/>
        <dbReference type="ChEBI" id="CHEBI:18408"/>
        <dbReference type="ChEBI" id="CHEBI:30616"/>
        <dbReference type="ChEBI" id="CHEBI:57692"/>
        <dbReference type="ChEBI" id="CHEBI:58307"/>
        <dbReference type="EC" id="2.5.1.17"/>
    </reaction>
</comment>
<evidence type="ECO:0000256" key="6">
    <source>
        <dbReference type="ARBA" id="ARBA00022490"/>
    </source>
</evidence>
<evidence type="ECO:0000256" key="10">
    <source>
        <dbReference type="ARBA" id="ARBA00022840"/>
    </source>
</evidence>
<proteinExistence type="inferred from homology"/>
<evidence type="ECO:0000256" key="1">
    <source>
        <dbReference type="ARBA" id="ARBA00004496"/>
    </source>
</evidence>
<gene>
    <name evidence="20" type="ORF">FB557_2518</name>
</gene>
<keyword evidence="7 17" id="KW-0169">Cobalamin biosynthesis</keyword>
<evidence type="ECO:0000259" key="19">
    <source>
        <dbReference type="Pfam" id="PF01923"/>
    </source>
</evidence>
<dbReference type="InterPro" id="IPR016030">
    <property type="entry name" value="CblAdoTrfase-like"/>
</dbReference>
<evidence type="ECO:0000256" key="14">
    <source>
        <dbReference type="ARBA" id="ARBA00033354"/>
    </source>
</evidence>
<evidence type="ECO:0000256" key="3">
    <source>
        <dbReference type="ARBA" id="ARBA00007487"/>
    </source>
</evidence>
<evidence type="ECO:0000256" key="2">
    <source>
        <dbReference type="ARBA" id="ARBA00005121"/>
    </source>
</evidence>
<comment type="catalytic activity">
    <reaction evidence="15 17">
        <text>2 cob(II)yrinate a,c diamide + reduced [electron-transfer flavoprotein] + 2 ATP = 2 adenosylcob(III)yrinate a,c-diamide + 2 triphosphate + oxidized [electron-transfer flavoprotein] + 3 H(+)</text>
        <dbReference type="Rhea" id="RHEA:11528"/>
        <dbReference type="Rhea" id="RHEA-COMP:10685"/>
        <dbReference type="Rhea" id="RHEA-COMP:10686"/>
        <dbReference type="ChEBI" id="CHEBI:15378"/>
        <dbReference type="ChEBI" id="CHEBI:18036"/>
        <dbReference type="ChEBI" id="CHEBI:30616"/>
        <dbReference type="ChEBI" id="CHEBI:57692"/>
        <dbReference type="ChEBI" id="CHEBI:58307"/>
        <dbReference type="ChEBI" id="CHEBI:58503"/>
        <dbReference type="ChEBI" id="CHEBI:58537"/>
        <dbReference type="EC" id="2.5.1.17"/>
    </reaction>
</comment>
<keyword evidence="10 17" id="KW-0067">ATP-binding</keyword>
<dbReference type="EMBL" id="VIUW01000004">
    <property type="protein sequence ID" value="TWD13876.1"/>
    <property type="molecule type" value="Genomic_DNA"/>
</dbReference>
<reference evidence="20 21" key="1">
    <citation type="submission" date="2019-06" db="EMBL/GenBank/DDBJ databases">
        <title>Sequencing the genomes of 1000 actinobacteria strains.</title>
        <authorList>
            <person name="Klenk H.-P."/>
        </authorList>
    </citation>
    <scope>NUCLEOTIDE SEQUENCE [LARGE SCALE GENOMIC DNA]</scope>
    <source>
        <strain evidence="20 21">DSM 18935</strain>
    </source>
</reference>
<evidence type="ECO:0000256" key="15">
    <source>
        <dbReference type="ARBA" id="ARBA00048555"/>
    </source>
</evidence>
<evidence type="ECO:0000256" key="7">
    <source>
        <dbReference type="ARBA" id="ARBA00022573"/>
    </source>
</evidence>
<evidence type="ECO:0000256" key="11">
    <source>
        <dbReference type="ARBA" id="ARBA00023244"/>
    </source>
</evidence>
<evidence type="ECO:0000256" key="17">
    <source>
        <dbReference type="RuleBase" id="RU366026"/>
    </source>
</evidence>
<dbReference type="NCBIfam" id="TIGR00636">
    <property type="entry name" value="PduO_Nterm"/>
    <property type="match status" value="1"/>
</dbReference>
<dbReference type="EC" id="2.5.1.17" evidence="4 17"/>
<dbReference type="Proteomes" id="UP000315628">
    <property type="component" value="Unassembled WGS sequence"/>
</dbReference>
<organism evidence="20 21">
    <name type="scientific">Marihabitans asiaticum</name>
    <dbReference type="NCBI Taxonomy" id="415218"/>
    <lineage>
        <taxon>Bacteria</taxon>
        <taxon>Bacillati</taxon>
        <taxon>Actinomycetota</taxon>
        <taxon>Actinomycetes</taxon>
        <taxon>Micrococcales</taxon>
        <taxon>Intrasporangiaceae</taxon>
        <taxon>Marihabitans</taxon>
    </lineage>
</organism>
<keyword evidence="9 17" id="KW-0547">Nucleotide-binding</keyword>
<dbReference type="InterPro" id="IPR029499">
    <property type="entry name" value="PduO-typ"/>
</dbReference>
<evidence type="ECO:0000256" key="5">
    <source>
        <dbReference type="ARBA" id="ARBA00020963"/>
    </source>
</evidence>
<comment type="pathway">
    <text evidence="2 17">Cofactor biosynthesis; adenosylcobalamin biosynthesis; adenosylcobalamin from cob(II)yrinate a,c-diamide: step 2/7.</text>
</comment>